<proteinExistence type="predicted"/>
<accession>A0AAV1JX96</accession>
<evidence type="ECO:0000313" key="1">
    <source>
        <dbReference type="EMBL" id="CAK1554149.1"/>
    </source>
</evidence>
<sequence length="138" mass="14785">MDSDFGDADRLLWQCSARLTHVLYPETCVGLRAAARNAASAPRRVAGVERAARSVINKGGAPLRARAPSCTRVIDSGLSAVATITVTANIAEDNSRKRYYALGLAAPRLSIICPMSMPLFERNGPNHFSNTMLLSIAV</sequence>
<gene>
    <name evidence="1" type="ORF">LNINA_LOCUS13082</name>
</gene>
<dbReference type="Proteomes" id="UP001497472">
    <property type="component" value="Unassembled WGS sequence"/>
</dbReference>
<dbReference type="AlphaFoldDB" id="A0AAV1JX96"/>
<comment type="caution">
    <text evidence="1">The sequence shown here is derived from an EMBL/GenBank/DDBJ whole genome shotgun (WGS) entry which is preliminary data.</text>
</comment>
<reference evidence="1 2" key="1">
    <citation type="submission" date="2023-11" db="EMBL/GenBank/DDBJ databases">
        <authorList>
            <person name="Okamura Y."/>
        </authorList>
    </citation>
    <scope>NUCLEOTIDE SEQUENCE [LARGE SCALE GENOMIC DNA]</scope>
</reference>
<organism evidence="1 2">
    <name type="scientific">Leptosia nina</name>
    <dbReference type="NCBI Taxonomy" id="320188"/>
    <lineage>
        <taxon>Eukaryota</taxon>
        <taxon>Metazoa</taxon>
        <taxon>Ecdysozoa</taxon>
        <taxon>Arthropoda</taxon>
        <taxon>Hexapoda</taxon>
        <taxon>Insecta</taxon>
        <taxon>Pterygota</taxon>
        <taxon>Neoptera</taxon>
        <taxon>Endopterygota</taxon>
        <taxon>Lepidoptera</taxon>
        <taxon>Glossata</taxon>
        <taxon>Ditrysia</taxon>
        <taxon>Papilionoidea</taxon>
        <taxon>Pieridae</taxon>
        <taxon>Pierinae</taxon>
        <taxon>Leptosia</taxon>
    </lineage>
</organism>
<dbReference type="EMBL" id="CAVLEF010000265">
    <property type="protein sequence ID" value="CAK1554149.1"/>
    <property type="molecule type" value="Genomic_DNA"/>
</dbReference>
<name>A0AAV1JX96_9NEOP</name>
<keyword evidence="2" id="KW-1185">Reference proteome</keyword>
<evidence type="ECO:0000313" key="2">
    <source>
        <dbReference type="Proteomes" id="UP001497472"/>
    </source>
</evidence>
<protein>
    <submittedName>
        <fullName evidence="1">Uncharacterized protein</fullName>
    </submittedName>
</protein>